<reference evidence="1 2" key="1">
    <citation type="submission" date="2017-01" db="EMBL/GenBank/DDBJ databases">
        <authorList>
            <person name="Varghese N."/>
            <person name="Submissions S."/>
        </authorList>
    </citation>
    <scope>NUCLEOTIDE SEQUENCE [LARGE SCALE GENOMIC DNA]</scope>
    <source>
        <strain evidence="1 2">DSM 18447</strain>
    </source>
</reference>
<name>A0AA45W8L8_9RHOB</name>
<proteinExistence type="predicted"/>
<gene>
    <name evidence="1" type="ORF">SAMN05421772_13127</name>
</gene>
<evidence type="ECO:0000313" key="1">
    <source>
        <dbReference type="EMBL" id="SIT17522.1"/>
    </source>
</evidence>
<evidence type="ECO:0000313" key="2">
    <source>
        <dbReference type="Proteomes" id="UP000186216"/>
    </source>
</evidence>
<dbReference type="EMBL" id="FTOU01000031">
    <property type="protein sequence ID" value="SIT17522.1"/>
    <property type="molecule type" value="Genomic_DNA"/>
</dbReference>
<organism evidence="1 2">
    <name type="scientific">Paracoccus saliphilus</name>
    <dbReference type="NCBI Taxonomy" id="405559"/>
    <lineage>
        <taxon>Bacteria</taxon>
        <taxon>Pseudomonadati</taxon>
        <taxon>Pseudomonadota</taxon>
        <taxon>Alphaproteobacteria</taxon>
        <taxon>Rhodobacterales</taxon>
        <taxon>Paracoccaceae</taxon>
        <taxon>Paracoccus</taxon>
    </lineage>
</organism>
<dbReference type="AlphaFoldDB" id="A0AA45W8L8"/>
<feature type="non-terminal residue" evidence="1">
    <location>
        <position position="52"/>
    </location>
</feature>
<accession>A0AA45W8L8</accession>
<dbReference type="Proteomes" id="UP000186216">
    <property type="component" value="Unassembled WGS sequence"/>
</dbReference>
<comment type="caution">
    <text evidence="1">The sequence shown here is derived from an EMBL/GenBank/DDBJ whole genome shotgun (WGS) entry which is preliminary data.</text>
</comment>
<protein>
    <submittedName>
        <fullName evidence="1">Uncharacterized protein</fullName>
    </submittedName>
</protein>
<sequence length="52" mass="6191">MGLTQCRGYWYYVKRVLKWFAHGRCFRPRRRQNSRCASGRLERSACASPNLP</sequence>